<dbReference type="Gene3D" id="1.50.10.20">
    <property type="match status" value="1"/>
</dbReference>
<evidence type="ECO:0000259" key="2">
    <source>
        <dbReference type="Pfam" id="PF07678"/>
    </source>
</evidence>
<dbReference type="InterPro" id="IPR008930">
    <property type="entry name" value="Terpenoid_cyclase/PrenylTrfase"/>
</dbReference>
<organism evidence="3 4">
    <name type="scientific">Ataeniobius toweri</name>
    <dbReference type="NCBI Taxonomy" id="208326"/>
    <lineage>
        <taxon>Eukaryota</taxon>
        <taxon>Metazoa</taxon>
        <taxon>Chordata</taxon>
        <taxon>Craniata</taxon>
        <taxon>Vertebrata</taxon>
        <taxon>Euteleostomi</taxon>
        <taxon>Actinopterygii</taxon>
        <taxon>Neopterygii</taxon>
        <taxon>Teleostei</taxon>
        <taxon>Neoteleostei</taxon>
        <taxon>Acanthomorphata</taxon>
        <taxon>Ovalentaria</taxon>
        <taxon>Atherinomorphae</taxon>
        <taxon>Cyprinodontiformes</taxon>
        <taxon>Goodeidae</taxon>
        <taxon>Ataeniobius</taxon>
    </lineage>
</organism>
<dbReference type="InterPro" id="IPR019742">
    <property type="entry name" value="MacrogloblnA2_CS"/>
</dbReference>
<comment type="caution">
    <text evidence="3">The sequence shown here is derived from an EMBL/GenBank/DDBJ whole genome shotgun (WGS) entry which is preliminary data.</text>
</comment>
<dbReference type="InterPro" id="IPR050473">
    <property type="entry name" value="A2M/Complement_sys"/>
</dbReference>
<name>A0ABU7CKW1_9TELE</name>
<dbReference type="Proteomes" id="UP001345963">
    <property type="component" value="Unassembled WGS sequence"/>
</dbReference>
<accession>A0ABU7CKW1</accession>
<sequence>MSALLENAISGNSMGTLIKAPGGCGEQNMITMTLPVIATLYLDKTNQWEAVGLQKQTEALQHIKTGSKNEFAFRKSDGGFTVFPERPSGTWLTAYVAKVFAIAHGLVDMDKEVICSAIRFLIPKAHNSDGMFKEVGHMIHYEMIGDVAGRDSDASMTAFCLIAIQESQTICSHNDNVRVWKTVFTNQFPEASPTTNQPLRCCNNIIWFGE</sequence>
<gene>
    <name evidence="3" type="ORF">ATANTOWER_019926</name>
</gene>
<dbReference type="InterPro" id="IPR047565">
    <property type="entry name" value="Alpha-macroglob_thiol-ester_cl"/>
</dbReference>
<keyword evidence="1" id="KW-1015">Disulfide bond</keyword>
<evidence type="ECO:0000313" key="3">
    <source>
        <dbReference type="EMBL" id="MED6262469.1"/>
    </source>
</evidence>
<dbReference type="PANTHER" id="PTHR11412:SF81">
    <property type="entry name" value="COMPLEMENT C3"/>
    <property type="match status" value="1"/>
</dbReference>
<dbReference type="Pfam" id="PF07678">
    <property type="entry name" value="TED_complement"/>
    <property type="match status" value="1"/>
</dbReference>
<dbReference type="EMBL" id="JAHUTI010092703">
    <property type="protein sequence ID" value="MED6262469.1"/>
    <property type="molecule type" value="Genomic_DNA"/>
</dbReference>
<evidence type="ECO:0000313" key="4">
    <source>
        <dbReference type="Proteomes" id="UP001345963"/>
    </source>
</evidence>
<dbReference type="PANTHER" id="PTHR11412">
    <property type="entry name" value="MACROGLOBULIN / COMPLEMENT"/>
    <property type="match status" value="1"/>
</dbReference>
<reference evidence="3 4" key="1">
    <citation type="submission" date="2021-07" db="EMBL/GenBank/DDBJ databases">
        <authorList>
            <person name="Palmer J.M."/>
        </authorList>
    </citation>
    <scope>NUCLEOTIDE SEQUENCE [LARGE SCALE GENOMIC DNA]</scope>
    <source>
        <strain evidence="3 4">AT_MEX2019</strain>
        <tissue evidence="3">Muscle</tissue>
    </source>
</reference>
<protein>
    <recommendedName>
        <fullName evidence="2">Alpha-macroglobulin-like TED domain-containing protein</fullName>
    </recommendedName>
</protein>
<dbReference type="SUPFAM" id="SSF48239">
    <property type="entry name" value="Terpenoid cyclases/Protein prenyltransferases"/>
    <property type="match status" value="1"/>
</dbReference>
<keyword evidence="4" id="KW-1185">Reference proteome</keyword>
<feature type="domain" description="Alpha-macroglobulin-like TED" evidence="2">
    <location>
        <begin position="8"/>
        <end position="179"/>
    </location>
</feature>
<evidence type="ECO:0000256" key="1">
    <source>
        <dbReference type="ARBA" id="ARBA00023157"/>
    </source>
</evidence>
<dbReference type="InterPro" id="IPR011626">
    <property type="entry name" value="Alpha-macroglobulin_TED"/>
</dbReference>
<dbReference type="PROSITE" id="PS00477">
    <property type="entry name" value="ALPHA_2_MACROGLOBULIN"/>
    <property type="match status" value="1"/>
</dbReference>
<proteinExistence type="predicted"/>
<dbReference type="SMART" id="SM01419">
    <property type="entry name" value="Thiol-ester_cl"/>
    <property type="match status" value="1"/>
</dbReference>